<dbReference type="Gene3D" id="2.60.40.3110">
    <property type="match status" value="1"/>
</dbReference>
<dbReference type="PANTHER" id="PTHR30451:SF5">
    <property type="entry name" value="SLR0019 PROTEIN"/>
    <property type="match status" value="1"/>
</dbReference>
<dbReference type="InterPro" id="IPR000015">
    <property type="entry name" value="Fimb_usher"/>
</dbReference>
<dbReference type="GO" id="GO:0015473">
    <property type="term" value="F:fimbrial usher porin activity"/>
    <property type="evidence" value="ECO:0007669"/>
    <property type="project" value="InterPro"/>
</dbReference>
<dbReference type="EMBL" id="VHJK01000001">
    <property type="protein sequence ID" value="TRD11283.1"/>
    <property type="molecule type" value="Genomic_DNA"/>
</dbReference>
<reference evidence="1 2" key="1">
    <citation type="submission" date="2019-06" db="EMBL/GenBank/DDBJ databases">
        <title>Erythrobacter insulae sp. nov., isolated from a tidal flat.</title>
        <authorList>
            <person name="Yoon J.-H."/>
        </authorList>
    </citation>
    <scope>NUCLEOTIDE SEQUENCE [LARGE SCALE GENOMIC DNA]</scope>
    <source>
        <strain evidence="1 2">JBTF-M21</strain>
    </source>
</reference>
<dbReference type="GO" id="GO:0009279">
    <property type="term" value="C:cell outer membrane"/>
    <property type="evidence" value="ECO:0007669"/>
    <property type="project" value="TreeGrafter"/>
</dbReference>
<keyword evidence="2" id="KW-1185">Reference proteome</keyword>
<dbReference type="RefSeq" id="WP_142787549.1">
    <property type="nucleotide sequence ID" value="NZ_VHJK01000001.1"/>
</dbReference>
<gene>
    <name evidence="1" type="ORF">FGU71_05090</name>
</gene>
<dbReference type="GO" id="GO:0009297">
    <property type="term" value="P:pilus assembly"/>
    <property type="evidence" value="ECO:0007669"/>
    <property type="project" value="InterPro"/>
</dbReference>
<dbReference type="OrthoDB" id="499138at2"/>
<evidence type="ECO:0008006" key="3">
    <source>
        <dbReference type="Google" id="ProtNLM"/>
    </source>
</evidence>
<sequence length="802" mass="87482">MQEIQDLADQTGAAGQRETPRTLNFSVPLVFNGRVLGDVMIEIIPGEPASFETVSLRSELIPLLNDRGIDKLDQTISGRQYISGTELSEAGFQISFDESRLEVAVTFIAGEYRPVSSLGREDYESAQQTLPSIQPAEFSAYLNLNTNFDYSSQEGLLTPEIFLLGAARFKDVVVELDGAFTEQFGDGYRFYRRSLRAIYDQPEHDRRFTAGDLRLTTIPLLQTPFVGGVAVEKRRQIFNPFQPVSRLGGQEVFLDSRSTVDVLINGAQYQTFQLDAGRYDLANLPLQAGSNNVELRIRDSAGRQQIVDLNYFFEPLGLPAGEEEYALSAGFIARDLNFEPEYTGDPVAVGYYRRALSENLILGGAFQVSQDTQTFAAEASFVPQVIPGAFDVQVATSTGAGTGLAARASYRLRSGDSFANRKQLSLTIDYESASFRSVGEIFQTNFDLLNLTASYTQGFSERTFASAGASYTRRGGGQTDRSQIFVDVAHRLDDRLRLTAGVEYGDDGFSRQKFGARLGVVMLFGGRNRLNADYRSRTATTRATFSRGSEDRVGSFGYDIGFNDSRGSTGVDANVDYVSNRFDARASVFSEGNGFGNITNSQRARLQVGTSIAFADGVFGIGRPISDSFAVVAPHSSLKDRNVISGRNLSRNDYYARSGLFGGAVQADLSSYTVQDIQYDVDGLNPGYDIGDGLARVDPPFRSGYKIVVGNDRFVSTLGTLFLGDKPAKLVSGTITAIDDEGFEPLPFFTNSVGRFGAIGLAPGKNYLVSIPALEREFTIAVPADNTGLYRLGEVVIPAVSD</sequence>
<dbReference type="Proteomes" id="UP000316343">
    <property type="component" value="Unassembled WGS sequence"/>
</dbReference>
<organism evidence="1 2">
    <name type="scientific">Erythrobacter insulae</name>
    <dbReference type="NCBI Taxonomy" id="2584124"/>
    <lineage>
        <taxon>Bacteria</taxon>
        <taxon>Pseudomonadati</taxon>
        <taxon>Pseudomonadota</taxon>
        <taxon>Alphaproteobacteria</taxon>
        <taxon>Sphingomonadales</taxon>
        <taxon>Erythrobacteraceae</taxon>
        <taxon>Erythrobacter/Porphyrobacter group</taxon>
        <taxon>Erythrobacter</taxon>
    </lineage>
</organism>
<evidence type="ECO:0000313" key="2">
    <source>
        <dbReference type="Proteomes" id="UP000316343"/>
    </source>
</evidence>
<dbReference type="AlphaFoldDB" id="A0A547PAW5"/>
<comment type="caution">
    <text evidence="1">The sequence shown here is derived from an EMBL/GenBank/DDBJ whole genome shotgun (WGS) entry which is preliminary data.</text>
</comment>
<protein>
    <recommendedName>
        <fullName evidence="3">Fimbrial biogenesis outer membrane usher protein</fullName>
    </recommendedName>
</protein>
<evidence type="ECO:0000313" key="1">
    <source>
        <dbReference type="EMBL" id="TRD11283.1"/>
    </source>
</evidence>
<dbReference type="PANTHER" id="PTHR30451">
    <property type="entry name" value="OUTER MEMBRANE USHER PROTEIN"/>
    <property type="match status" value="1"/>
</dbReference>
<proteinExistence type="predicted"/>
<name>A0A547PAW5_9SPHN</name>
<accession>A0A547PAW5</accession>